<dbReference type="InterPro" id="IPR010827">
    <property type="entry name" value="BamA/TamA_POTRA"/>
</dbReference>
<evidence type="ECO:0000313" key="3">
    <source>
        <dbReference type="Proteomes" id="UP001589605"/>
    </source>
</evidence>
<dbReference type="Proteomes" id="UP001589605">
    <property type="component" value="Unassembled WGS sequence"/>
</dbReference>
<protein>
    <submittedName>
        <fullName evidence="2">POTRA domain-containing protein</fullName>
    </submittedName>
</protein>
<dbReference type="Gene3D" id="2.40.160.50">
    <property type="entry name" value="membrane protein fhac: a member of the omp85/tpsb transporter family"/>
    <property type="match status" value="1"/>
</dbReference>
<gene>
    <name evidence="2" type="ORF">ACFFVB_15180</name>
</gene>
<accession>A0ABV5F4R7</accession>
<organism evidence="2 3">
    <name type="scientific">Formosa undariae</name>
    <dbReference type="NCBI Taxonomy" id="1325436"/>
    <lineage>
        <taxon>Bacteria</taxon>
        <taxon>Pseudomonadati</taxon>
        <taxon>Bacteroidota</taxon>
        <taxon>Flavobacteriia</taxon>
        <taxon>Flavobacteriales</taxon>
        <taxon>Flavobacteriaceae</taxon>
        <taxon>Formosa</taxon>
    </lineage>
</organism>
<sequence length="542" mass="62550">MCQNLTLKIHSKLDTDRPIIDTLTYVNQHTDYNSIILEIQNLSKTLNSTGYLDHKITDFKKSNDSLFEAYLTLNKNYSYIYIRYTDIHYQLLKSLGIESNNKFITLPLQETKQSLNALNLKLAEQGLPFTTLQLQNITIKNDSVHADLISSKKTIQRHIDHIIIKGYEKFPKKFIKQYARLKTGDVFNMEDIKKKTNTLNKLSFANLIRDTEVLFTKDSTTLYIYVEKQKSNNFDGYLGFTTNDNTNKLEFSGYLNMLLQNNLNYGESIKLLYRSDENNQKTFNINLDAPYIFKSPIGANVELNIFKKDSSFTTVNQSLKLYYQFKTEHTTYLGITSSQSNNLLKENLSTVIDDYNSNFFQSKYNFTHTDEDNNLFPIKSYADVNLGFGDRTYQTTKENQIQYNIDLSNIFYLNTKNSLYSRIAVSGLKSDTYLENELLRFGGINSIRGFEENSLVASLYGVFNLEYRLQLSPTIFINSITDFSYFENQMINQKEKLIALGVGFAILTKAGLLKMNYANGKTENSPFNISDSKVHLSITSYF</sequence>
<dbReference type="Gene3D" id="3.10.20.310">
    <property type="entry name" value="membrane protein fhac"/>
    <property type="match status" value="1"/>
</dbReference>
<dbReference type="RefSeq" id="WP_382384069.1">
    <property type="nucleotide sequence ID" value="NZ_JBHMEZ010000013.1"/>
</dbReference>
<evidence type="ECO:0000313" key="2">
    <source>
        <dbReference type="EMBL" id="MFB9054430.1"/>
    </source>
</evidence>
<proteinExistence type="predicted"/>
<name>A0ABV5F4R7_9FLAO</name>
<evidence type="ECO:0000259" key="1">
    <source>
        <dbReference type="Pfam" id="PF07244"/>
    </source>
</evidence>
<comment type="caution">
    <text evidence="2">The sequence shown here is derived from an EMBL/GenBank/DDBJ whole genome shotgun (WGS) entry which is preliminary data.</text>
</comment>
<feature type="domain" description="POTRA" evidence="1">
    <location>
        <begin position="159"/>
        <end position="227"/>
    </location>
</feature>
<reference evidence="2 3" key="1">
    <citation type="submission" date="2024-09" db="EMBL/GenBank/DDBJ databases">
        <authorList>
            <person name="Sun Q."/>
            <person name="Mori K."/>
        </authorList>
    </citation>
    <scope>NUCLEOTIDE SEQUENCE [LARGE SCALE GENOMIC DNA]</scope>
    <source>
        <strain evidence="2 3">CECT 8286</strain>
    </source>
</reference>
<dbReference type="EMBL" id="JBHMEZ010000013">
    <property type="protein sequence ID" value="MFB9054430.1"/>
    <property type="molecule type" value="Genomic_DNA"/>
</dbReference>
<keyword evidence="3" id="KW-1185">Reference proteome</keyword>
<dbReference type="Pfam" id="PF07244">
    <property type="entry name" value="POTRA"/>
    <property type="match status" value="1"/>
</dbReference>